<organism evidence="2 3">
    <name type="scientific">Heterorhabditis bacteriophora</name>
    <name type="common">Entomopathogenic nematode worm</name>
    <dbReference type="NCBI Taxonomy" id="37862"/>
    <lineage>
        <taxon>Eukaryota</taxon>
        <taxon>Metazoa</taxon>
        <taxon>Ecdysozoa</taxon>
        <taxon>Nematoda</taxon>
        <taxon>Chromadorea</taxon>
        <taxon>Rhabditida</taxon>
        <taxon>Rhabditina</taxon>
        <taxon>Rhabditomorpha</taxon>
        <taxon>Strongyloidea</taxon>
        <taxon>Heterorhabditidae</taxon>
        <taxon>Heterorhabditis</taxon>
    </lineage>
</organism>
<reference evidence="3" key="1">
    <citation type="submission" date="2016-11" db="UniProtKB">
        <authorList>
            <consortium name="WormBaseParasite"/>
        </authorList>
    </citation>
    <scope>IDENTIFICATION</scope>
</reference>
<evidence type="ECO:0000256" key="1">
    <source>
        <dbReference type="SAM" id="Phobius"/>
    </source>
</evidence>
<dbReference type="Proteomes" id="UP000095283">
    <property type="component" value="Unplaced"/>
</dbReference>
<proteinExistence type="predicted"/>
<sequence length="708" mass="83690">MLCKKLVSEVSMYTDFSGYEHLIEKELNHHSITLGECREMIANKKYGYGTLTKAANSGLIWSTKNKIEPNYPNRFTSMFSPKRYYKENCVIIETKVYSHFNQSRPSNVLADMNNCKYSDGFCEIKKNELIVWDVNNDQMCQYISIGEQDGIYNNGLWINSKNEIALSFTENKSIRDCKLDLLESDEGFAVKRINVNKPNPQKYVNEQQPSSTGLNQHLKNKNKINYANNSELKCLNKRRDKSSMNWKLKNLEKRRDEKLKKQQEFEKKKQEKVLRQSTPIPQIVNTNKTKREVPDDSNDLTEEDWRPLPLPTYDEYLKTKHECDILPSYTEFKKLEKLNMKEFQYLENKSNNLLRHTTEVMCDIFNEQSEILETLIRDNPRRYIQKQLNHSAIRVKVLSDSEGMDIVQVTFCKSLEDEEIEFVDLTNFGIEGSLALTQGQIPVRVKAYGDKIWYYKNDNSGGIISSNLQLHPKINNITNFKDFEDFDLKFLDDKVIFHEHILLDTKTNIEEDIINEMREKSDVESIFGKYYIRIWRVYVTIGVTLFYIFIVRSFWMFLSPKTFFKSNGSRFRKLFFYFLFKLNISERSFIIISPKEKDKIELVEFTAVLEKENKTEKDLKHEDNLKTGGTNKLNKKNITFIKINWIIFIIYQLQCNHITITHNLMVNQIYWFKLYDFSRTNTFYRKFAYYITLIPSILTIAILSTLKS</sequence>
<accession>A0A1I7WFC4</accession>
<name>A0A1I7WFC4_HETBA</name>
<dbReference type="AlphaFoldDB" id="A0A1I7WFC4"/>
<keyword evidence="1" id="KW-0472">Membrane</keyword>
<keyword evidence="1" id="KW-1133">Transmembrane helix</keyword>
<protein>
    <submittedName>
        <fullName evidence="3">DNA damage-binding protein 1</fullName>
    </submittedName>
</protein>
<keyword evidence="2" id="KW-1185">Reference proteome</keyword>
<evidence type="ECO:0000313" key="2">
    <source>
        <dbReference type="Proteomes" id="UP000095283"/>
    </source>
</evidence>
<evidence type="ECO:0000313" key="3">
    <source>
        <dbReference type="WBParaSite" id="Hba_03675"/>
    </source>
</evidence>
<dbReference type="PANTHER" id="PTHR31524">
    <property type="match status" value="1"/>
</dbReference>
<feature type="transmembrane region" description="Helical" evidence="1">
    <location>
        <begin position="535"/>
        <end position="555"/>
    </location>
</feature>
<dbReference type="PANTHER" id="PTHR31524:SF2">
    <property type="entry name" value="PROTEIN CBG10426"/>
    <property type="match status" value="1"/>
</dbReference>
<keyword evidence="1" id="KW-0812">Transmembrane</keyword>
<feature type="transmembrane region" description="Helical" evidence="1">
    <location>
        <begin position="687"/>
        <end position="706"/>
    </location>
</feature>
<dbReference type="WBParaSite" id="Hba_03675">
    <property type="protein sequence ID" value="Hba_03675"/>
    <property type="gene ID" value="Hba_03675"/>
</dbReference>